<dbReference type="InterPro" id="IPR012910">
    <property type="entry name" value="Plug_dom"/>
</dbReference>
<evidence type="ECO:0000313" key="14">
    <source>
        <dbReference type="EMBL" id="AXR05862.1"/>
    </source>
</evidence>
<reference evidence="14 15" key="1">
    <citation type="submission" date="2018-08" db="EMBL/GenBank/DDBJ databases">
        <title>Salinimonas sediminis sp. nov., a piezophilic bacterium isolated from a deep-sea sediment sample from the New Britain Trench.</title>
        <authorList>
            <person name="Cao J."/>
        </authorList>
    </citation>
    <scope>NUCLEOTIDE SEQUENCE [LARGE SCALE GENOMIC DNA]</scope>
    <source>
        <strain evidence="14 15">N102</strain>
    </source>
</reference>
<dbReference type="KEGG" id="salm:D0Y50_05395"/>
<evidence type="ECO:0000256" key="5">
    <source>
        <dbReference type="ARBA" id="ARBA00022692"/>
    </source>
</evidence>
<dbReference type="AlphaFoldDB" id="A0A346NK05"/>
<feature type="chain" id="PRO_5016748587" evidence="12">
    <location>
        <begin position="24"/>
        <end position="960"/>
    </location>
</feature>
<evidence type="ECO:0000313" key="15">
    <source>
        <dbReference type="Proteomes" id="UP000262073"/>
    </source>
</evidence>
<evidence type="ECO:0000256" key="12">
    <source>
        <dbReference type="SAM" id="SignalP"/>
    </source>
</evidence>
<evidence type="ECO:0000256" key="1">
    <source>
        <dbReference type="ARBA" id="ARBA00004571"/>
    </source>
</evidence>
<protein>
    <submittedName>
        <fullName evidence="14">TonB-dependent receptor</fullName>
    </submittedName>
</protein>
<dbReference type="Proteomes" id="UP000262073">
    <property type="component" value="Chromosome"/>
</dbReference>
<dbReference type="GO" id="GO:0009279">
    <property type="term" value="C:cell outer membrane"/>
    <property type="evidence" value="ECO:0007669"/>
    <property type="project" value="UniProtKB-SubCell"/>
</dbReference>
<name>A0A346NK05_9ALTE</name>
<keyword evidence="9 10" id="KW-0998">Cell outer membrane</keyword>
<dbReference type="InterPro" id="IPR037066">
    <property type="entry name" value="Plug_dom_sf"/>
</dbReference>
<keyword evidence="12" id="KW-0732">Signal</keyword>
<feature type="domain" description="Secretin/TonB short N-terminal" evidence="13">
    <location>
        <begin position="51"/>
        <end position="100"/>
    </location>
</feature>
<keyword evidence="4" id="KW-0410">Iron transport</keyword>
<dbReference type="PANTHER" id="PTHR47234:SF3">
    <property type="entry name" value="SECRETIN_TONB SHORT N-TERMINAL DOMAIN-CONTAINING PROTEIN"/>
    <property type="match status" value="1"/>
</dbReference>
<dbReference type="Gene3D" id="2.170.130.10">
    <property type="entry name" value="TonB-dependent receptor, plug domain"/>
    <property type="match status" value="1"/>
</dbReference>
<evidence type="ECO:0000256" key="9">
    <source>
        <dbReference type="ARBA" id="ARBA00023237"/>
    </source>
</evidence>
<evidence type="ECO:0000256" key="7">
    <source>
        <dbReference type="ARBA" id="ARBA00023077"/>
    </source>
</evidence>
<gene>
    <name evidence="14" type="ORF">D0Y50_05395</name>
</gene>
<evidence type="ECO:0000256" key="2">
    <source>
        <dbReference type="ARBA" id="ARBA00022448"/>
    </source>
</evidence>
<keyword evidence="15" id="KW-1185">Reference proteome</keyword>
<dbReference type="GO" id="GO:0006826">
    <property type="term" value="P:iron ion transport"/>
    <property type="evidence" value="ECO:0007669"/>
    <property type="project" value="UniProtKB-KW"/>
</dbReference>
<dbReference type="Pfam" id="PF00593">
    <property type="entry name" value="TonB_dep_Rec_b-barrel"/>
    <property type="match status" value="1"/>
</dbReference>
<organism evidence="14 15">
    <name type="scientific">Salinimonas sediminis</name>
    <dbReference type="NCBI Taxonomy" id="2303538"/>
    <lineage>
        <taxon>Bacteria</taxon>
        <taxon>Pseudomonadati</taxon>
        <taxon>Pseudomonadota</taxon>
        <taxon>Gammaproteobacteria</taxon>
        <taxon>Alteromonadales</taxon>
        <taxon>Alteromonadaceae</taxon>
        <taxon>Alteromonas/Salinimonas group</taxon>
        <taxon>Salinimonas</taxon>
    </lineage>
</organism>
<evidence type="ECO:0000256" key="6">
    <source>
        <dbReference type="ARBA" id="ARBA00023004"/>
    </source>
</evidence>
<evidence type="ECO:0000256" key="10">
    <source>
        <dbReference type="PROSITE-ProRule" id="PRU01360"/>
    </source>
</evidence>
<keyword evidence="4" id="KW-0406">Ion transport</keyword>
<dbReference type="InterPro" id="IPR000531">
    <property type="entry name" value="Beta-barrel_TonB"/>
</dbReference>
<evidence type="ECO:0000256" key="3">
    <source>
        <dbReference type="ARBA" id="ARBA00022452"/>
    </source>
</evidence>
<evidence type="ECO:0000256" key="4">
    <source>
        <dbReference type="ARBA" id="ARBA00022496"/>
    </source>
</evidence>
<dbReference type="InterPro" id="IPR011662">
    <property type="entry name" value="Secretin/TonB_short_N"/>
</dbReference>
<dbReference type="PROSITE" id="PS52016">
    <property type="entry name" value="TONB_DEPENDENT_REC_3"/>
    <property type="match status" value="1"/>
</dbReference>
<dbReference type="PANTHER" id="PTHR47234">
    <property type="match status" value="1"/>
</dbReference>
<evidence type="ECO:0000259" key="13">
    <source>
        <dbReference type="SMART" id="SM00965"/>
    </source>
</evidence>
<evidence type="ECO:0000256" key="8">
    <source>
        <dbReference type="ARBA" id="ARBA00023136"/>
    </source>
</evidence>
<accession>A0A346NK05</accession>
<dbReference type="SUPFAM" id="SSF56935">
    <property type="entry name" value="Porins"/>
    <property type="match status" value="1"/>
</dbReference>
<comment type="similarity">
    <text evidence="10 11">Belongs to the TonB-dependent receptor family.</text>
</comment>
<dbReference type="Gene3D" id="3.55.50.30">
    <property type="match status" value="1"/>
</dbReference>
<keyword evidence="6" id="KW-0408">Iron</keyword>
<dbReference type="Gene3D" id="2.40.170.20">
    <property type="entry name" value="TonB-dependent receptor, beta-barrel domain"/>
    <property type="match status" value="1"/>
</dbReference>
<feature type="signal peptide" evidence="12">
    <location>
        <begin position="1"/>
        <end position="23"/>
    </location>
</feature>
<comment type="subcellular location">
    <subcellularLocation>
        <location evidence="1 10">Cell outer membrane</location>
        <topology evidence="1 10">Multi-pass membrane protein</topology>
    </subcellularLocation>
</comment>
<keyword evidence="7 11" id="KW-0798">TonB box</keyword>
<proteinExistence type="inferred from homology"/>
<sequence length="960" mass="103884">MKGYSFVVAVWCTLAGWGFPALAADKITFSITAKRADEALTEFARQADTTLLFSYDLAQQVTANALRGSFTLQEGLQALLKDTELAVEVDASGMLTVKHVNDIAPAPAPRVPKQKKSSDTETFSLERIAIVGSRNTARSVVSSAVPLDILSEDAFKAQGSADLLGMLAATVPSLNVNDQPINDATSLVRPANLRGMASDHTLLLLNGKRRHRSAVITFLGGGLSDGAQGPDISVLPASAMQQVEVLRDGAAAQYGSDAIAGVINFVLKDADEGGNIALKTGLYSEGDGELIQFQANLGLPLLDRGFANLSLEFRQQQATSRTVQRADAMALTQAGNTSVPNPAQVWGSLEVDYDYKTAGNFGYQLDADSELYAFANLAKRKTGGGFYFRHPHFRDGVFSKPTAAGRALLIADLDGLGQGIACPDIIINSDNVLQQADYQQIADNSTALGANCFAFNEWFPGGFTPRFGGTIEDASLFGGWRGRWANDWQYDMSIGTGYSNIVYQLEQTVNPSLGPMSPLSFSPGGVAQIERTVNLDFSGPLMLGLPNPVNLGVGIEWRRESYHQRAGDSMSYAAGPFAFNQDTQRSQGFSIGSNGFPGYQPQSAGHWSRHNWAWYADAETQLTSALNAGLAIRMEHFSDFGGTFDGKFFARYQLNPVYALRSSVSTGFKAPTVGQSNVINVTTAYSAQGLQDQATLPPTHPVSRQLGASALRPEESVNTSFGAVAMFSDKLYMTIDFFDIRLRDRISTTSAIALTAADIAVLNQQGVTEAAEYGAAKYFTNDFDTHTQGLDIVFNYGFTTGTISHEITAAYNWTHTEVDSIRLYPVTSGNTDDLLAPNLTTSRIRMLEDNLPAHRATFTLKQFWETFSVIWRASYYGSYYEDHLDAAAGLDIYGKPVTVLDAEINWLSTEQLTLAVGAKNLLDIKPEDNPYSAEVGARYPATAPSGINGGFYYAEARFTF</sequence>
<evidence type="ECO:0000256" key="11">
    <source>
        <dbReference type="RuleBase" id="RU003357"/>
    </source>
</evidence>
<dbReference type="OrthoDB" id="9805434at2"/>
<dbReference type="InterPro" id="IPR039426">
    <property type="entry name" value="TonB-dep_rcpt-like"/>
</dbReference>
<keyword evidence="3 10" id="KW-1134">Transmembrane beta strand</keyword>
<keyword evidence="2 10" id="KW-0813">Transport</keyword>
<dbReference type="Pfam" id="PF07715">
    <property type="entry name" value="Plug"/>
    <property type="match status" value="1"/>
</dbReference>
<keyword evidence="5 10" id="KW-0812">Transmembrane</keyword>
<dbReference type="SMART" id="SM00965">
    <property type="entry name" value="STN"/>
    <property type="match status" value="1"/>
</dbReference>
<dbReference type="RefSeq" id="WP_117315870.1">
    <property type="nucleotide sequence ID" value="NZ_CP031769.1"/>
</dbReference>
<keyword evidence="8 10" id="KW-0472">Membrane</keyword>
<keyword evidence="14" id="KW-0675">Receptor</keyword>
<dbReference type="EMBL" id="CP031769">
    <property type="protein sequence ID" value="AXR05862.1"/>
    <property type="molecule type" value="Genomic_DNA"/>
</dbReference>
<dbReference type="InterPro" id="IPR036942">
    <property type="entry name" value="Beta-barrel_TonB_sf"/>
</dbReference>